<evidence type="ECO:0000256" key="1">
    <source>
        <dbReference type="PROSITE-ProRule" id="PRU00042"/>
    </source>
</evidence>
<dbReference type="PROSITE" id="PS50157">
    <property type="entry name" value="ZINC_FINGER_C2H2_2"/>
    <property type="match status" value="2"/>
</dbReference>
<dbReference type="SUPFAM" id="SSF57667">
    <property type="entry name" value="beta-beta-alpha zinc fingers"/>
    <property type="match status" value="1"/>
</dbReference>
<keyword evidence="1" id="KW-0863">Zinc-finger</keyword>
<sequence>MFEHRRIHEPQCDLTCKVCNRIFVSKHAYEVHSRMHVRQRDFVCSVCGASFCQFKALKRHCFDVHAFTLKDTIISKAFDDNIDPEKSITTYTGNDYLEALKLDTDDENIEYTDADKSRTTDQSVGKRCRSRLKDPSDDPNDLDWTETEQAKRLFSGVRKRKIDSSSKCSNSQKRKLMTRCPLILILLLCLHKYVYSS</sequence>
<accession>A0A448X717</accession>
<reference evidence="4" key="1">
    <citation type="submission" date="2018-11" db="EMBL/GenBank/DDBJ databases">
        <authorList>
            <consortium name="Pathogen Informatics"/>
        </authorList>
    </citation>
    <scope>NUCLEOTIDE SEQUENCE</scope>
</reference>
<dbReference type="InterPro" id="IPR036236">
    <property type="entry name" value="Znf_C2H2_sf"/>
</dbReference>
<dbReference type="Proteomes" id="UP000784294">
    <property type="component" value="Unassembled WGS sequence"/>
</dbReference>
<dbReference type="InterPro" id="IPR013087">
    <property type="entry name" value="Znf_C2H2_type"/>
</dbReference>
<keyword evidence="5" id="KW-1185">Reference proteome</keyword>
<dbReference type="OrthoDB" id="8685330at2759"/>
<keyword evidence="1" id="KW-0862">Zinc</keyword>
<dbReference type="Gene3D" id="3.30.160.60">
    <property type="entry name" value="Classic Zinc Finger"/>
    <property type="match status" value="1"/>
</dbReference>
<dbReference type="AlphaFoldDB" id="A0A448X717"/>
<protein>
    <recommendedName>
        <fullName evidence="3">C2H2-type domain-containing protein</fullName>
    </recommendedName>
</protein>
<dbReference type="PROSITE" id="PS00028">
    <property type="entry name" value="ZINC_FINGER_C2H2_1"/>
    <property type="match status" value="2"/>
</dbReference>
<gene>
    <name evidence="4" type="ORF">PXEA_LOCUS23194</name>
</gene>
<name>A0A448X717_9PLAT</name>
<feature type="domain" description="C2H2-type" evidence="3">
    <location>
        <begin position="14"/>
        <end position="41"/>
    </location>
</feature>
<feature type="region of interest" description="Disordered" evidence="2">
    <location>
        <begin position="114"/>
        <end position="143"/>
    </location>
</feature>
<evidence type="ECO:0000259" key="3">
    <source>
        <dbReference type="PROSITE" id="PS50157"/>
    </source>
</evidence>
<dbReference type="SMART" id="SM00355">
    <property type="entry name" value="ZnF_C2H2"/>
    <property type="match status" value="2"/>
</dbReference>
<proteinExistence type="predicted"/>
<evidence type="ECO:0000313" key="5">
    <source>
        <dbReference type="Proteomes" id="UP000784294"/>
    </source>
</evidence>
<organism evidence="4 5">
    <name type="scientific">Protopolystoma xenopodis</name>
    <dbReference type="NCBI Taxonomy" id="117903"/>
    <lineage>
        <taxon>Eukaryota</taxon>
        <taxon>Metazoa</taxon>
        <taxon>Spiralia</taxon>
        <taxon>Lophotrochozoa</taxon>
        <taxon>Platyhelminthes</taxon>
        <taxon>Monogenea</taxon>
        <taxon>Polyopisthocotylea</taxon>
        <taxon>Polystomatidea</taxon>
        <taxon>Polystomatidae</taxon>
        <taxon>Protopolystoma</taxon>
    </lineage>
</organism>
<evidence type="ECO:0000256" key="2">
    <source>
        <dbReference type="SAM" id="MobiDB-lite"/>
    </source>
</evidence>
<evidence type="ECO:0000313" key="4">
    <source>
        <dbReference type="EMBL" id="VEL29754.1"/>
    </source>
</evidence>
<dbReference type="EMBL" id="CAAALY010105897">
    <property type="protein sequence ID" value="VEL29754.1"/>
    <property type="molecule type" value="Genomic_DNA"/>
</dbReference>
<keyword evidence="1" id="KW-0479">Metal-binding</keyword>
<feature type="domain" description="C2H2-type" evidence="3">
    <location>
        <begin position="42"/>
        <end position="66"/>
    </location>
</feature>
<comment type="caution">
    <text evidence="4">The sequence shown here is derived from an EMBL/GenBank/DDBJ whole genome shotgun (WGS) entry which is preliminary data.</text>
</comment>
<dbReference type="GO" id="GO:0008270">
    <property type="term" value="F:zinc ion binding"/>
    <property type="evidence" value="ECO:0007669"/>
    <property type="project" value="UniProtKB-KW"/>
</dbReference>